<gene>
    <name evidence="2" type="ORF">H6P87_00465</name>
</gene>
<dbReference type="InterPro" id="IPR007963">
    <property type="entry name" value="Peptidase_M61_catalytic"/>
</dbReference>
<dbReference type="Gene3D" id="1.10.390.10">
    <property type="entry name" value="Neutral Protease Domain 2"/>
    <property type="match status" value="1"/>
</dbReference>
<keyword evidence="3" id="KW-1185">Reference proteome</keyword>
<dbReference type="SUPFAM" id="SSF55486">
    <property type="entry name" value="Metalloproteases ('zincins'), catalytic domain"/>
    <property type="match status" value="1"/>
</dbReference>
<dbReference type="Proteomes" id="UP000595296">
    <property type="component" value="Chromosome"/>
</dbReference>
<reference evidence="2 3" key="1">
    <citation type="journal article" date="2021" name="Int. J. Syst. Evol. Microbiol.">
        <title>Characterization of a novel transitional group Rickettsia species (Rickettsia tillamookensis sp. nov.) from the western black-legged tick, Ixodes pacificus.</title>
        <authorList>
            <person name="Gauthier D.T."/>
            <person name="Karpathy S.E."/>
            <person name="Grizzard S.L."/>
            <person name="Batra D."/>
            <person name="Rowe L.A."/>
            <person name="Paddock C.D."/>
        </authorList>
    </citation>
    <scope>NUCLEOTIDE SEQUENCE [LARGE SCALE GENOMIC DNA]</scope>
    <source>
        <strain evidence="2 3">Tillamook 23</strain>
    </source>
</reference>
<dbReference type="EMBL" id="CP060138">
    <property type="protein sequence ID" value="QQV74923.1"/>
    <property type="molecule type" value="Genomic_DNA"/>
</dbReference>
<dbReference type="Pfam" id="PF05299">
    <property type="entry name" value="Peptidase_M61"/>
    <property type="match status" value="1"/>
</dbReference>
<sequence>MHFLKNFLIIFVIVIPNLVFANTYRQINYKISPLSNAPVSAIKVETEIIGDMDGEIVLDLPYAWANATYYKQIKNVKLEYPIGKLHLKNQEGNPAVLNTGRINIIRLSYEIYQEAGNPSDIHGTIIRSNLIHSPGYGLFTLPADINDKDKIEFNIEWNNIPDSWKTISDYGLGKSVKFKVTPIELYSAVYAAGDLRIYKIVDQKNPVYLSLHGQFDLKDREISSYINKIIKGQRAFFHDNDFPYYLISLIEGDQPRHMSGTGLTHSFTAFIPQGLDKQDYITLLAHEHLHNWTGKKIRNNLEGLNYWWSEGFTDYYSRVLALRAKVIMLEEFIEEFNQFFQDYYLSPVINEPNSSIKEDYWKDYAVEKLPYYRGFVFALYLDNFIKENNKSKSLDNVMLDLFKTSKEQEFSTDYFKKIVRNYVPKGIDKEINEYIEQGKTIDLADIVKVLPIEKIKMGAYDRGFDKDALINNYTIKNIDENSNAYKSGLRNGDIVIKYDFPKWGSPDQIVTIKTTKGAFKFRPESANKKDIYRFKPNLSKEDKLKIKKFFGF</sequence>
<evidence type="ECO:0000313" key="2">
    <source>
        <dbReference type="EMBL" id="QQV74923.1"/>
    </source>
</evidence>
<dbReference type="RefSeq" id="WP_246438041.1">
    <property type="nucleotide sequence ID" value="NZ_CP060138.2"/>
</dbReference>
<organism evidence="2 3">
    <name type="scientific">Rickettsia tillamookensis</name>
    <dbReference type="NCBI Taxonomy" id="2761623"/>
    <lineage>
        <taxon>Bacteria</taxon>
        <taxon>Pseudomonadati</taxon>
        <taxon>Pseudomonadota</taxon>
        <taxon>Alphaproteobacteria</taxon>
        <taxon>Rickettsiales</taxon>
        <taxon>Rickettsiaceae</taxon>
        <taxon>Rickettsieae</taxon>
        <taxon>Rickettsia</taxon>
        <taxon>spotted fever group</taxon>
    </lineage>
</organism>
<feature type="domain" description="Peptidase M61 catalytic" evidence="1">
    <location>
        <begin position="281"/>
        <end position="346"/>
    </location>
</feature>
<dbReference type="InterPro" id="IPR027268">
    <property type="entry name" value="Peptidase_M4/M1_CTD_sf"/>
</dbReference>
<protein>
    <recommendedName>
        <fullName evidence="1">Peptidase M61 catalytic domain-containing protein</fullName>
    </recommendedName>
</protein>
<evidence type="ECO:0000259" key="1">
    <source>
        <dbReference type="Pfam" id="PF05299"/>
    </source>
</evidence>
<proteinExistence type="predicted"/>
<name>A0A9E6SQ80_9RICK</name>
<evidence type="ECO:0000313" key="3">
    <source>
        <dbReference type="Proteomes" id="UP000595296"/>
    </source>
</evidence>
<accession>A0A9E6SQ80</accession>